<sequence>MNLNSLYLTGSLPISSISTDAGVPKCKKIEIACESHDQGWSSYPRDHGTYNNSWTWGEISIITPKKNNNLEVRLIEKEPITRYRVYTNKHAVDDWQTHNFEFLSHHPLVKSLQPGDIVGLWIRSCYPGWRNYIKRAEIKFYYTV</sequence>
<name>A0A397VI80_9GLOM</name>
<evidence type="ECO:0000313" key="2">
    <source>
        <dbReference type="Proteomes" id="UP000266673"/>
    </source>
</evidence>
<dbReference type="OrthoDB" id="66095at2759"/>
<organism evidence="1 2">
    <name type="scientific">Gigaspora rosea</name>
    <dbReference type="NCBI Taxonomy" id="44941"/>
    <lineage>
        <taxon>Eukaryota</taxon>
        <taxon>Fungi</taxon>
        <taxon>Fungi incertae sedis</taxon>
        <taxon>Mucoromycota</taxon>
        <taxon>Glomeromycotina</taxon>
        <taxon>Glomeromycetes</taxon>
        <taxon>Diversisporales</taxon>
        <taxon>Gigasporaceae</taxon>
        <taxon>Gigaspora</taxon>
    </lineage>
</organism>
<accession>A0A397VI80</accession>
<proteinExistence type="predicted"/>
<evidence type="ECO:0000313" key="1">
    <source>
        <dbReference type="EMBL" id="RIB22164.1"/>
    </source>
</evidence>
<gene>
    <name evidence="1" type="ORF">C2G38_2014478</name>
</gene>
<dbReference type="STRING" id="44941.A0A397VI80"/>
<dbReference type="EMBL" id="QKWP01000322">
    <property type="protein sequence ID" value="RIB22164.1"/>
    <property type="molecule type" value="Genomic_DNA"/>
</dbReference>
<dbReference type="Proteomes" id="UP000266673">
    <property type="component" value="Unassembled WGS sequence"/>
</dbReference>
<dbReference type="AlphaFoldDB" id="A0A397VI80"/>
<keyword evidence="2" id="KW-1185">Reference proteome</keyword>
<protein>
    <submittedName>
        <fullName evidence="1">Uncharacterized protein</fullName>
    </submittedName>
</protein>
<reference evidence="1 2" key="1">
    <citation type="submission" date="2018-06" db="EMBL/GenBank/DDBJ databases">
        <title>Comparative genomics reveals the genomic features of Rhizophagus irregularis, R. cerebriforme, R. diaphanum and Gigaspora rosea, and their symbiotic lifestyle signature.</title>
        <authorList>
            <person name="Morin E."/>
            <person name="San Clemente H."/>
            <person name="Chen E.C.H."/>
            <person name="De La Providencia I."/>
            <person name="Hainaut M."/>
            <person name="Kuo A."/>
            <person name="Kohler A."/>
            <person name="Murat C."/>
            <person name="Tang N."/>
            <person name="Roy S."/>
            <person name="Loubradou J."/>
            <person name="Henrissat B."/>
            <person name="Grigoriev I.V."/>
            <person name="Corradi N."/>
            <person name="Roux C."/>
            <person name="Martin F.M."/>
        </authorList>
    </citation>
    <scope>NUCLEOTIDE SEQUENCE [LARGE SCALE GENOMIC DNA]</scope>
    <source>
        <strain evidence="1 2">DAOM 194757</strain>
    </source>
</reference>
<comment type="caution">
    <text evidence="1">The sequence shown here is derived from an EMBL/GenBank/DDBJ whole genome shotgun (WGS) entry which is preliminary data.</text>
</comment>